<dbReference type="SUPFAM" id="SSF52047">
    <property type="entry name" value="RNI-like"/>
    <property type="match status" value="1"/>
</dbReference>
<sequence>MNNASARSFPRGEDAEESRDFLAALEQLSHGAFEAALVCSYVSHAVEKKMYGVLGALLHVNRISGLAIRVRSAELEAVVTCCPCLEELDLSYCCGVGDQEASTLSGAKGLQDLKLVKC</sequence>
<evidence type="ECO:0000313" key="1">
    <source>
        <dbReference type="EMBL" id="KAK9091394.1"/>
    </source>
</evidence>
<proteinExistence type="predicted"/>
<dbReference type="Proteomes" id="UP001417504">
    <property type="component" value="Unassembled WGS sequence"/>
</dbReference>
<dbReference type="InterPro" id="IPR032675">
    <property type="entry name" value="LRR_dom_sf"/>
</dbReference>
<protein>
    <submittedName>
        <fullName evidence="1">Uncharacterized protein</fullName>
    </submittedName>
</protein>
<evidence type="ECO:0000313" key="2">
    <source>
        <dbReference type="Proteomes" id="UP001417504"/>
    </source>
</evidence>
<dbReference type="EMBL" id="JBBNAE010000010">
    <property type="protein sequence ID" value="KAK9091394.1"/>
    <property type="molecule type" value="Genomic_DNA"/>
</dbReference>
<name>A0AAP0HLM1_9MAGN</name>
<comment type="caution">
    <text evidence="1">The sequence shown here is derived from an EMBL/GenBank/DDBJ whole genome shotgun (WGS) entry which is preliminary data.</text>
</comment>
<gene>
    <name evidence="1" type="ORF">Sjap_024571</name>
</gene>
<reference evidence="1 2" key="1">
    <citation type="submission" date="2024-01" db="EMBL/GenBank/DDBJ databases">
        <title>Genome assemblies of Stephania.</title>
        <authorList>
            <person name="Yang L."/>
        </authorList>
    </citation>
    <scope>NUCLEOTIDE SEQUENCE [LARGE SCALE GENOMIC DNA]</scope>
    <source>
        <strain evidence="1">QJT</strain>
        <tissue evidence="1">Leaf</tissue>
    </source>
</reference>
<organism evidence="1 2">
    <name type="scientific">Stephania japonica</name>
    <dbReference type="NCBI Taxonomy" id="461633"/>
    <lineage>
        <taxon>Eukaryota</taxon>
        <taxon>Viridiplantae</taxon>
        <taxon>Streptophyta</taxon>
        <taxon>Embryophyta</taxon>
        <taxon>Tracheophyta</taxon>
        <taxon>Spermatophyta</taxon>
        <taxon>Magnoliopsida</taxon>
        <taxon>Ranunculales</taxon>
        <taxon>Menispermaceae</taxon>
        <taxon>Menispermoideae</taxon>
        <taxon>Cissampelideae</taxon>
        <taxon>Stephania</taxon>
    </lineage>
</organism>
<dbReference type="AlphaFoldDB" id="A0AAP0HLM1"/>
<keyword evidence="2" id="KW-1185">Reference proteome</keyword>
<dbReference type="Gene3D" id="3.80.10.10">
    <property type="entry name" value="Ribonuclease Inhibitor"/>
    <property type="match status" value="1"/>
</dbReference>
<accession>A0AAP0HLM1</accession>